<comment type="caution">
    <text evidence="1">The sequence shown here is derived from an EMBL/GenBank/DDBJ whole genome shotgun (WGS) entry which is preliminary data.</text>
</comment>
<dbReference type="EMBL" id="AVOT02002726">
    <property type="protein sequence ID" value="MBW0471332.1"/>
    <property type="molecule type" value="Genomic_DNA"/>
</dbReference>
<sequence length="165" mass="18893">MTLIYKEGKIHTNSDGLRRWLLYNDKRNPAYDPEVSAKIPVQFMEIDLRMNVRFSEWEPEFGTSDIDKIEPKGTETPILGIGSSELHKEFFSSVTKPYAKHKQFSILHSTTGESPSLVGKGWDPLLPVDHLNKNLLPIHPTPKDFYDMWKKACDSASKCIAEEKE</sequence>
<evidence type="ECO:0000313" key="2">
    <source>
        <dbReference type="Proteomes" id="UP000765509"/>
    </source>
</evidence>
<dbReference type="AlphaFoldDB" id="A0A9Q3BUY9"/>
<keyword evidence="2" id="KW-1185">Reference proteome</keyword>
<proteinExistence type="predicted"/>
<accession>A0A9Q3BUY9</accession>
<organism evidence="1 2">
    <name type="scientific">Austropuccinia psidii MF-1</name>
    <dbReference type="NCBI Taxonomy" id="1389203"/>
    <lineage>
        <taxon>Eukaryota</taxon>
        <taxon>Fungi</taxon>
        <taxon>Dikarya</taxon>
        <taxon>Basidiomycota</taxon>
        <taxon>Pucciniomycotina</taxon>
        <taxon>Pucciniomycetes</taxon>
        <taxon>Pucciniales</taxon>
        <taxon>Sphaerophragmiaceae</taxon>
        <taxon>Austropuccinia</taxon>
    </lineage>
</organism>
<dbReference type="Proteomes" id="UP000765509">
    <property type="component" value="Unassembled WGS sequence"/>
</dbReference>
<protein>
    <submittedName>
        <fullName evidence="1">Uncharacterized protein</fullName>
    </submittedName>
</protein>
<gene>
    <name evidence="1" type="ORF">O181_011047</name>
</gene>
<evidence type="ECO:0000313" key="1">
    <source>
        <dbReference type="EMBL" id="MBW0471332.1"/>
    </source>
</evidence>
<name>A0A9Q3BUY9_9BASI</name>
<reference evidence="1" key="1">
    <citation type="submission" date="2021-03" db="EMBL/GenBank/DDBJ databases">
        <title>Draft genome sequence of rust myrtle Austropuccinia psidii MF-1, a brazilian biotype.</title>
        <authorList>
            <person name="Quecine M.C."/>
            <person name="Pachon D.M.R."/>
            <person name="Bonatelli M.L."/>
            <person name="Correr F.H."/>
            <person name="Franceschini L.M."/>
            <person name="Leite T.F."/>
            <person name="Margarido G.R.A."/>
            <person name="Almeida C.A."/>
            <person name="Ferrarezi J.A."/>
            <person name="Labate C.A."/>
        </authorList>
    </citation>
    <scope>NUCLEOTIDE SEQUENCE</scope>
    <source>
        <strain evidence="1">MF-1</strain>
    </source>
</reference>